<evidence type="ECO:0000313" key="9">
    <source>
        <dbReference type="EMBL" id="SIT22812.1"/>
    </source>
</evidence>
<sequence length="153" mass="17324">IPSWHRGELRDWKAATINARIEEAADKPSFRDPWRNGRCLIPAGGYYEWTGDRSPKQPHLFQAAGNEDTLWFAGLISQWRDLLTCTILTRAANDSVEPIHDRMPVILDTDEREAWLGGADDLPFGAGARVRHHPVRRFGIADEGEELVEPFHG</sequence>
<dbReference type="GO" id="GO:0006508">
    <property type="term" value="P:proteolysis"/>
    <property type="evidence" value="ECO:0007669"/>
    <property type="project" value="UniProtKB-KW"/>
</dbReference>
<dbReference type="InterPro" id="IPR003738">
    <property type="entry name" value="SRAP"/>
</dbReference>
<evidence type="ECO:0000256" key="6">
    <source>
        <dbReference type="ARBA" id="ARBA00023125"/>
    </source>
</evidence>
<keyword evidence="4 8" id="KW-0378">Hydrolase</keyword>
<dbReference type="GO" id="GO:0003697">
    <property type="term" value="F:single-stranded DNA binding"/>
    <property type="evidence" value="ECO:0007669"/>
    <property type="project" value="InterPro"/>
</dbReference>
<organism evidence="9 10">
    <name type="scientific">Gemmobacter megaterium</name>
    <dbReference type="NCBI Taxonomy" id="1086013"/>
    <lineage>
        <taxon>Bacteria</taxon>
        <taxon>Pseudomonadati</taxon>
        <taxon>Pseudomonadota</taxon>
        <taxon>Alphaproteobacteria</taxon>
        <taxon>Rhodobacterales</taxon>
        <taxon>Paracoccaceae</taxon>
        <taxon>Gemmobacter</taxon>
    </lineage>
</organism>
<accession>A0A1N7QIU6</accession>
<evidence type="ECO:0000256" key="3">
    <source>
        <dbReference type="ARBA" id="ARBA00022763"/>
    </source>
</evidence>
<reference evidence="9 10" key="1">
    <citation type="submission" date="2017-01" db="EMBL/GenBank/DDBJ databases">
        <authorList>
            <person name="Mah S.A."/>
            <person name="Swanson W.J."/>
            <person name="Moy G.W."/>
            <person name="Vacquier V.D."/>
        </authorList>
    </citation>
    <scope>NUCLEOTIDE SEQUENCE [LARGE SCALE GENOMIC DNA]</scope>
    <source>
        <strain evidence="9 10">DSM 26375</strain>
    </source>
</reference>
<dbReference type="AlphaFoldDB" id="A0A1N7QIU6"/>
<dbReference type="PANTHER" id="PTHR13604">
    <property type="entry name" value="DC12-RELATED"/>
    <property type="match status" value="1"/>
</dbReference>
<keyword evidence="5" id="KW-0190">Covalent protein-DNA linkage</keyword>
<dbReference type="OrthoDB" id="9782620at2"/>
<proteinExistence type="inferred from homology"/>
<dbReference type="SUPFAM" id="SSF143081">
    <property type="entry name" value="BB1717-like"/>
    <property type="match status" value="1"/>
</dbReference>
<feature type="non-terminal residue" evidence="9">
    <location>
        <position position="1"/>
    </location>
</feature>
<keyword evidence="7" id="KW-0456">Lyase</keyword>
<keyword evidence="2 8" id="KW-0645">Protease</keyword>
<dbReference type="GO" id="GO:0008233">
    <property type="term" value="F:peptidase activity"/>
    <property type="evidence" value="ECO:0007669"/>
    <property type="project" value="UniProtKB-KW"/>
</dbReference>
<name>A0A1N7QIU6_9RHOB</name>
<dbReference type="EC" id="3.4.-.-" evidence="8"/>
<evidence type="ECO:0000256" key="7">
    <source>
        <dbReference type="ARBA" id="ARBA00023239"/>
    </source>
</evidence>
<comment type="similarity">
    <text evidence="1 8">Belongs to the SOS response-associated peptidase family.</text>
</comment>
<dbReference type="Pfam" id="PF02586">
    <property type="entry name" value="SRAP"/>
    <property type="match status" value="1"/>
</dbReference>
<dbReference type="GO" id="GO:0016829">
    <property type="term" value="F:lyase activity"/>
    <property type="evidence" value="ECO:0007669"/>
    <property type="project" value="UniProtKB-KW"/>
</dbReference>
<dbReference type="GO" id="GO:0106300">
    <property type="term" value="P:protein-DNA covalent cross-linking repair"/>
    <property type="evidence" value="ECO:0007669"/>
    <property type="project" value="InterPro"/>
</dbReference>
<gene>
    <name evidence="9" type="ORF">SAMN05421774_11271</name>
</gene>
<dbReference type="InterPro" id="IPR036590">
    <property type="entry name" value="SRAP-like"/>
</dbReference>
<dbReference type="RefSeq" id="WP_076534075.1">
    <property type="nucleotide sequence ID" value="NZ_FTOT01000012.1"/>
</dbReference>
<evidence type="ECO:0000256" key="8">
    <source>
        <dbReference type="RuleBase" id="RU364100"/>
    </source>
</evidence>
<protein>
    <recommendedName>
        <fullName evidence="8">Abasic site processing protein</fullName>
        <ecNumber evidence="8">3.4.-.-</ecNumber>
    </recommendedName>
</protein>
<dbReference type="PANTHER" id="PTHR13604:SF0">
    <property type="entry name" value="ABASIC SITE PROCESSING PROTEIN HMCES"/>
    <property type="match status" value="1"/>
</dbReference>
<evidence type="ECO:0000256" key="1">
    <source>
        <dbReference type="ARBA" id="ARBA00008136"/>
    </source>
</evidence>
<evidence type="ECO:0000256" key="4">
    <source>
        <dbReference type="ARBA" id="ARBA00022801"/>
    </source>
</evidence>
<keyword evidence="6" id="KW-0238">DNA-binding</keyword>
<evidence type="ECO:0000256" key="5">
    <source>
        <dbReference type="ARBA" id="ARBA00023124"/>
    </source>
</evidence>
<evidence type="ECO:0000313" key="10">
    <source>
        <dbReference type="Proteomes" id="UP000186141"/>
    </source>
</evidence>
<dbReference type="EMBL" id="FTOT01000012">
    <property type="protein sequence ID" value="SIT22812.1"/>
    <property type="molecule type" value="Genomic_DNA"/>
</dbReference>
<dbReference type="Proteomes" id="UP000186141">
    <property type="component" value="Unassembled WGS sequence"/>
</dbReference>
<evidence type="ECO:0000256" key="2">
    <source>
        <dbReference type="ARBA" id="ARBA00022670"/>
    </source>
</evidence>
<keyword evidence="3" id="KW-0227">DNA damage</keyword>
<dbReference type="Gene3D" id="3.90.1680.10">
    <property type="entry name" value="SOS response associated peptidase-like"/>
    <property type="match status" value="1"/>
</dbReference>
<keyword evidence="10" id="KW-1185">Reference proteome</keyword>